<evidence type="ECO:0000313" key="14">
    <source>
        <dbReference type="EMBL" id="GMA31107.1"/>
    </source>
</evidence>
<accession>A0AA37UVI3</accession>
<evidence type="ECO:0000256" key="8">
    <source>
        <dbReference type="ARBA" id="ARBA00022833"/>
    </source>
</evidence>
<keyword evidence="4" id="KW-0645">Protease</keyword>
<dbReference type="GO" id="GO:0016020">
    <property type="term" value="C:membrane"/>
    <property type="evidence" value="ECO:0007669"/>
    <property type="project" value="UniProtKB-SubCell"/>
</dbReference>
<feature type="transmembrane region" description="Helical" evidence="12">
    <location>
        <begin position="202"/>
        <end position="220"/>
    </location>
</feature>
<feature type="domain" description="Peptidase M50" evidence="13">
    <location>
        <begin position="46"/>
        <end position="118"/>
    </location>
</feature>
<evidence type="ECO:0000256" key="6">
    <source>
        <dbReference type="ARBA" id="ARBA00022723"/>
    </source>
</evidence>
<dbReference type="GO" id="GO:0006508">
    <property type="term" value="P:proteolysis"/>
    <property type="evidence" value="ECO:0007669"/>
    <property type="project" value="UniProtKB-KW"/>
</dbReference>
<dbReference type="GO" id="GO:0008237">
    <property type="term" value="F:metallopeptidase activity"/>
    <property type="evidence" value="ECO:0007669"/>
    <property type="project" value="UniProtKB-KW"/>
</dbReference>
<keyword evidence="5 12" id="KW-0812">Transmembrane</keyword>
<keyword evidence="10" id="KW-0482">Metalloprotease</keyword>
<dbReference type="PANTHER" id="PTHR39188">
    <property type="entry name" value="MEMBRANE-ASSOCIATED ZINC METALLOPROTEASE M50B"/>
    <property type="match status" value="1"/>
</dbReference>
<evidence type="ECO:0000259" key="13">
    <source>
        <dbReference type="Pfam" id="PF02163"/>
    </source>
</evidence>
<feature type="transmembrane region" description="Helical" evidence="12">
    <location>
        <begin position="177"/>
        <end position="195"/>
    </location>
</feature>
<dbReference type="InterPro" id="IPR008915">
    <property type="entry name" value="Peptidase_M50"/>
</dbReference>
<keyword evidence="9 12" id="KW-1133">Transmembrane helix</keyword>
<reference evidence="14" key="2">
    <citation type="submission" date="2023-02" db="EMBL/GenBank/DDBJ databases">
        <authorList>
            <person name="Sun Q."/>
            <person name="Mori K."/>
        </authorList>
    </citation>
    <scope>NUCLEOTIDE SEQUENCE</scope>
    <source>
        <strain evidence="14">NBRC 112290</strain>
    </source>
</reference>
<gene>
    <name evidence="14" type="ORF">GCM10025875_10990</name>
</gene>
<feature type="transmembrane region" description="Helical" evidence="12">
    <location>
        <begin position="6"/>
        <end position="27"/>
    </location>
</feature>
<evidence type="ECO:0000256" key="5">
    <source>
        <dbReference type="ARBA" id="ARBA00022692"/>
    </source>
</evidence>
<comment type="caution">
    <text evidence="14">The sequence shown here is derived from an EMBL/GenBank/DDBJ whole genome shotgun (WGS) entry which is preliminary data.</text>
</comment>
<feature type="domain" description="Peptidase M50" evidence="13">
    <location>
        <begin position="127"/>
        <end position="182"/>
    </location>
</feature>
<feature type="transmembrane region" description="Helical" evidence="12">
    <location>
        <begin position="34"/>
        <end position="56"/>
    </location>
</feature>
<reference evidence="14" key="1">
    <citation type="journal article" date="2014" name="Int. J. Syst. Evol. Microbiol.">
        <title>Complete genome sequence of Corynebacterium casei LMG S-19264T (=DSM 44701T), isolated from a smear-ripened cheese.</title>
        <authorList>
            <consortium name="US DOE Joint Genome Institute (JGI-PGF)"/>
            <person name="Walter F."/>
            <person name="Albersmeier A."/>
            <person name="Kalinowski J."/>
            <person name="Ruckert C."/>
        </authorList>
    </citation>
    <scope>NUCLEOTIDE SEQUENCE</scope>
    <source>
        <strain evidence="14">NBRC 112290</strain>
    </source>
</reference>
<dbReference type="EMBL" id="BSUM01000001">
    <property type="protein sequence ID" value="GMA31107.1"/>
    <property type="molecule type" value="Genomic_DNA"/>
</dbReference>
<protein>
    <submittedName>
        <fullName evidence="14">Peptidase M50</fullName>
    </submittedName>
</protein>
<feature type="transmembrane region" description="Helical" evidence="12">
    <location>
        <begin position="95"/>
        <end position="118"/>
    </location>
</feature>
<keyword evidence="7" id="KW-0378">Hydrolase</keyword>
<comment type="subcellular location">
    <subcellularLocation>
        <location evidence="2">Membrane</location>
        <topology evidence="2">Multi-pass membrane protein</topology>
    </subcellularLocation>
</comment>
<evidence type="ECO:0000256" key="1">
    <source>
        <dbReference type="ARBA" id="ARBA00001947"/>
    </source>
</evidence>
<comment type="similarity">
    <text evidence="3">Belongs to the peptidase M50B family.</text>
</comment>
<evidence type="ECO:0000256" key="3">
    <source>
        <dbReference type="ARBA" id="ARBA00007931"/>
    </source>
</evidence>
<proteinExistence type="inferred from homology"/>
<keyword evidence="6" id="KW-0479">Metal-binding</keyword>
<keyword evidence="15" id="KW-1185">Reference proteome</keyword>
<dbReference type="GO" id="GO:0046872">
    <property type="term" value="F:metal ion binding"/>
    <property type="evidence" value="ECO:0007669"/>
    <property type="project" value="UniProtKB-KW"/>
</dbReference>
<evidence type="ECO:0000256" key="10">
    <source>
        <dbReference type="ARBA" id="ARBA00023049"/>
    </source>
</evidence>
<dbReference type="PANTHER" id="PTHR39188:SF3">
    <property type="entry name" value="STAGE IV SPORULATION PROTEIN FB"/>
    <property type="match status" value="1"/>
</dbReference>
<evidence type="ECO:0000256" key="11">
    <source>
        <dbReference type="ARBA" id="ARBA00023136"/>
    </source>
</evidence>
<sequence>MGGSPVYLAPSWLLVAAVLTVIFLPTVRRVAPDLGFAAAVGASATFPVLLFASVLAHELAHGAAARAIGARVREYVLTFWGGHTSFDAELRTPGASAFVSAAGPAANLLLAGLGWLALQAIPLGLVAVVVASLTWANVVVAAFNLLPGNPLDGGRILEALLWRVTGDRDRATIGAGWVGRAIAVVIALVVLLPPLLRGERPVLTTAVWGLLVAGLVWSGASRSIAVGRARRSAAGFDLRPMLRAAVALDAATPIEALPDVLRAAAVPDGAAPPDVVLLDPAGAPVALLDPEAVRGVPPHLRAGTPVGAAARGLPPEAVLTAVTGADALAALARGIEAGGVVVVLVAPGVVATTTRAAVLAALAPGGR</sequence>
<keyword evidence="8" id="KW-0862">Zinc</keyword>
<name>A0AA37UVI3_9MICO</name>
<dbReference type="AlphaFoldDB" id="A0AA37UVI3"/>
<dbReference type="Proteomes" id="UP001157161">
    <property type="component" value="Unassembled WGS sequence"/>
</dbReference>
<evidence type="ECO:0000256" key="4">
    <source>
        <dbReference type="ARBA" id="ARBA00022670"/>
    </source>
</evidence>
<organism evidence="14 15">
    <name type="scientific">Litorihabitans aurantiacus</name>
    <dbReference type="NCBI Taxonomy" id="1930061"/>
    <lineage>
        <taxon>Bacteria</taxon>
        <taxon>Bacillati</taxon>
        <taxon>Actinomycetota</taxon>
        <taxon>Actinomycetes</taxon>
        <taxon>Micrococcales</taxon>
        <taxon>Beutenbergiaceae</taxon>
        <taxon>Litorihabitans</taxon>
    </lineage>
</organism>
<evidence type="ECO:0000256" key="2">
    <source>
        <dbReference type="ARBA" id="ARBA00004141"/>
    </source>
</evidence>
<evidence type="ECO:0000256" key="7">
    <source>
        <dbReference type="ARBA" id="ARBA00022801"/>
    </source>
</evidence>
<comment type="cofactor">
    <cofactor evidence="1">
        <name>Zn(2+)</name>
        <dbReference type="ChEBI" id="CHEBI:29105"/>
    </cofactor>
</comment>
<keyword evidence="11 12" id="KW-0472">Membrane</keyword>
<dbReference type="Pfam" id="PF02163">
    <property type="entry name" value="Peptidase_M50"/>
    <property type="match status" value="2"/>
</dbReference>
<evidence type="ECO:0000313" key="15">
    <source>
        <dbReference type="Proteomes" id="UP001157161"/>
    </source>
</evidence>
<evidence type="ECO:0000256" key="9">
    <source>
        <dbReference type="ARBA" id="ARBA00022989"/>
    </source>
</evidence>
<evidence type="ECO:0000256" key="12">
    <source>
        <dbReference type="SAM" id="Phobius"/>
    </source>
</evidence>
<feature type="transmembrane region" description="Helical" evidence="12">
    <location>
        <begin position="125"/>
        <end position="146"/>
    </location>
</feature>